<dbReference type="NCBIfam" id="NF001159">
    <property type="entry name" value="PRK00150.1-3"/>
    <property type="match status" value="1"/>
</dbReference>
<evidence type="ECO:0008006" key="3">
    <source>
        <dbReference type="Google" id="ProtNLM"/>
    </source>
</evidence>
<dbReference type="PRINTS" id="PR01576">
    <property type="entry name" value="PDEFORMYLASE"/>
</dbReference>
<sequence length="179" mass="20411">MNIVQYGAPILRKECKPVTDYSVLPKIIEDMFDTMYEEEGIGLAANQVGIDMNLMIIDVSHTDEVDEAHIFVNGQILDSFGESELEEGCLSIPEIRLPIKRPESIRFKYQLPDGSDQVEEFSGLLARAIQHEVDHLKGVFIIDRVSHLMALQYKKKLKQIKMNSNKSREINTTKESFVL</sequence>
<dbReference type="EMBL" id="UINC01017282">
    <property type="protein sequence ID" value="SVA71444.1"/>
    <property type="molecule type" value="Genomic_DNA"/>
</dbReference>
<reference evidence="2" key="1">
    <citation type="submission" date="2018-05" db="EMBL/GenBank/DDBJ databases">
        <authorList>
            <person name="Lanie J.A."/>
            <person name="Ng W.-L."/>
            <person name="Kazmierczak K.M."/>
            <person name="Andrzejewski T.M."/>
            <person name="Davidsen T.M."/>
            <person name="Wayne K.J."/>
            <person name="Tettelin H."/>
            <person name="Glass J.I."/>
            <person name="Rusch D."/>
            <person name="Podicherti R."/>
            <person name="Tsui H.-C.T."/>
            <person name="Winkler M.E."/>
        </authorList>
    </citation>
    <scope>NUCLEOTIDE SEQUENCE</scope>
</reference>
<dbReference type="CDD" id="cd00487">
    <property type="entry name" value="Pep_deformylase"/>
    <property type="match status" value="1"/>
</dbReference>
<dbReference type="SUPFAM" id="SSF56420">
    <property type="entry name" value="Peptide deformylase"/>
    <property type="match status" value="1"/>
</dbReference>
<dbReference type="PIRSF" id="PIRSF004749">
    <property type="entry name" value="Pep_def"/>
    <property type="match status" value="1"/>
</dbReference>
<dbReference type="InterPro" id="IPR036821">
    <property type="entry name" value="Peptide_deformylase_sf"/>
</dbReference>
<accession>A0A381Y360</accession>
<evidence type="ECO:0000256" key="1">
    <source>
        <dbReference type="ARBA" id="ARBA00010759"/>
    </source>
</evidence>
<organism evidence="2">
    <name type="scientific">marine metagenome</name>
    <dbReference type="NCBI Taxonomy" id="408172"/>
    <lineage>
        <taxon>unclassified sequences</taxon>
        <taxon>metagenomes</taxon>
        <taxon>ecological metagenomes</taxon>
    </lineage>
</organism>
<gene>
    <name evidence="2" type="ORF">METZ01_LOCUS124298</name>
</gene>
<dbReference type="GO" id="GO:0042586">
    <property type="term" value="F:peptide deformylase activity"/>
    <property type="evidence" value="ECO:0007669"/>
    <property type="project" value="InterPro"/>
</dbReference>
<name>A0A381Y360_9ZZZZ</name>
<dbReference type="NCBIfam" id="TIGR00079">
    <property type="entry name" value="pept_deformyl"/>
    <property type="match status" value="1"/>
</dbReference>
<dbReference type="PANTHER" id="PTHR10458">
    <property type="entry name" value="PEPTIDE DEFORMYLASE"/>
    <property type="match status" value="1"/>
</dbReference>
<dbReference type="PANTHER" id="PTHR10458:SF22">
    <property type="entry name" value="PEPTIDE DEFORMYLASE"/>
    <property type="match status" value="1"/>
</dbReference>
<dbReference type="HAMAP" id="MF_00163">
    <property type="entry name" value="Pep_deformylase"/>
    <property type="match status" value="1"/>
</dbReference>
<dbReference type="AlphaFoldDB" id="A0A381Y360"/>
<dbReference type="Gene3D" id="3.90.45.10">
    <property type="entry name" value="Peptide deformylase"/>
    <property type="match status" value="1"/>
</dbReference>
<proteinExistence type="inferred from homology"/>
<comment type="similarity">
    <text evidence="1">Belongs to the polypeptide deformylase family.</text>
</comment>
<dbReference type="Pfam" id="PF01327">
    <property type="entry name" value="Pep_deformylase"/>
    <property type="match status" value="1"/>
</dbReference>
<dbReference type="InterPro" id="IPR023635">
    <property type="entry name" value="Peptide_deformylase"/>
</dbReference>
<evidence type="ECO:0000313" key="2">
    <source>
        <dbReference type="EMBL" id="SVA71444.1"/>
    </source>
</evidence>
<protein>
    <recommendedName>
        <fullName evidence="3">Peptide deformylase</fullName>
    </recommendedName>
</protein>